<evidence type="ECO:0000256" key="3">
    <source>
        <dbReference type="ARBA" id="ARBA00023125"/>
    </source>
</evidence>
<dbReference type="PANTHER" id="PTHR12619:SF33">
    <property type="entry name" value="RFX, ISOFORM H"/>
    <property type="match status" value="1"/>
</dbReference>
<keyword evidence="8" id="KW-1185">Reference proteome</keyword>
<keyword evidence="3 9" id="KW-0238">DNA-binding</keyword>
<dbReference type="PROSITE" id="PS51526">
    <property type="entry name" value="RFX_DBD"/>
    <property type="match status" value="1"/>
</dbReference>
<dbReference type="InterPro" id="IPR039779">
    <property type="entry name" value="RFX-like"/>
</dbReference>
<feature type="domain" description="RFX-type winged-helix" evidence="7">
    <location>
        <begin position="389"/>
        <end position="464"/>
    </location>
</feature>
<feature type="compositionally biased region" description="Low complexity" evidence="6">
    <location>
        <begin position="340"/>
        <end position="360"/>
    </location>
</feature>
<evidence type="ECO:0000313" key="9">
    <source>
        <dbReference type="RefSeq" id="XP_033164569.1"/>
    </source>
</evidence>
<dbReference type="GO" id="GO:0005634">
    <property type="term" value="C:nucleus"/>
    <property type="evidence" value="ECO:0007669"/>
    <property type="project" value="UniProtKB-SubCell"/>
</dbReference>
<dbReference type="InterPro" id="IPR036388">
    <property type="entry name" value="WH-like_DNA-bd_sf"/>
</dbReference>
<evidence type="ECO:0000259" key="7">
    <source>
        <dbReference type="PROSITE" id="PS51526"/>
    </source>
</evidence>
<dbReference type="PANTHER" id="PTHR12619">
    <property type="entry name" value="RFX TRANSCRIPTION FACTOR FAMILY"/>
    <property type="match status" value="1"/>
</dbReference>
<keyword evidence="2" id="KW-0805">Transcription regulation</keyword>
<feature type="region of interest" description="Disordered" evidence="6">
    <location>
        <begin position="293"/>
        <end position="380"/>
    </location>
</feature>
<evidence type="ECO:0000256" key="4">
    <source>
        <dbReference type="ARBA" id="ARBA00023163"/>
    </source>
</evidence>
<feature type="compositionally biased region" description="Gly residues" evidence="6">
    <location>
        <begin position="361"/>
        <end position="370"/>
    </location>
</feature>
<dbReference type="CTD" id="41266"/>
<dbReference type="AlphaFoldDB" id="A0A6P8KKF3"/>
<dbReference type="Gene3D" id="1.10.10.10">
    <property type="entry name" value="Winged helix-like DNA-binding domain superfamily/Winged helix DNA-binding domain"/>
    <property type="match status" value="1"/>
</dbReference>
<dbReference type="InterPro" id="IPR057321">
    <property type="entry name" value="RFX1-4/6/8-like_BCD"/>
</dbReference>
<feature type="compositionally biased region" description="Basic residues" evidence="6">
    <location>
        <begin position="520"/>
        <end position="529"/>
    </location>
</feature>
<evidence type="ECO:0000256" key="1">
    <source>
        <dbReference type="ARBA" id="ARBA00004123"/>
    </source>
</evidence>
<dbReference type="FunFam" id="1.10.10.10:FF:000017">
    <property type="entry name" value="transcription factor RFX3 isoform X1"/>
    <property type="match status" value="1"/>
</dbReference>
<evidence type="ECO:0000256" key="5">
    <source>
        <dbReference type="ARBA" id="ARBA00023242"/>
    </source>
</evidence>
<feature type="compositionally biased region" description="Polar residues" evidence="6">
    <location>
        <begin position="892"/>
        <end position="901"/>
    </location>
</feature>
<protein>
    <submittedName>
        <fullName evidence="9">DNA-binding protein RFX2 isoform X2</fullName>
    </submittedName>
</protein>
<feature type="compositionally biased region" description="Low complexity" evidence="6">
    <location>
        <begin position="496"/>
        <end position="512"/>
    </location>
</feature>
<dbReference type="GO" id="GO:0000981">
    <property type="term" value="F:DNA-binding transcription factor activity, RNA polymerase II-specific"/>
    <property type="evidence" value="ECO:0007669"/>
    <property type="project" value="TreeGrafter"/>
</dbReference>
<comment type="subcellular location">
    <subcellularLocation>
        <location evidence="1">Nucleus</location>
    </subcellularLocation>
</comment>
<keyword evidence="5" id="KW-0539">Nucleus</keyword>
<organism evidence="8 9">
    <name type="scientific">Drosophila mauritiana</name>
    <name type="common">Fruit fly</name>
    <dbReference type="NCBI Taxonomy" id="7226"/>
    <lineage>
        <taxon>Eukaryota</taxon>
        <taxon>Metazoa</taxon>
        <taxon>Ecdysozoa</taxon>
        <taxon>Arthropoda</taxon>
        <taxon>Hexapoda</taxon>
        <taxon>Insecta</taxon>
        <taxon>Pterygota</taxon>
        <taxon>Neoptera</taxon>
        <taxon>Endopterygota</taxon>
        <taxon>Diptera</taxon>
        <taxon>Brachycera</taxon>
        <taxon>Muscomorpha</taxon>
        <taxon>Ephydroidea</taxon>
        <taxon>Drosophilidae</taxon>
        <taxon>Drosophila</taxon>
        <taxon>Sophophora</taxon>
    </lineage>
</organism>
<dbReference type="Pfam" id="PF25340">
    <property type="entry name" value="BCD_RFX"/>
    <property type="match status" value="1"/>
</dbReference>
<dbReference type="InterPro" id="IPR003150">
    <property type="entry name" value="DNA-bd_RFX"/>
</dbReference>
<dbReference type="Proteomes" id="UP000515162">
    <property type="component" value="Chromosome 3R"/>
</dbReference>
<dbReference type="GO" id="GO:0000978">
    <property type="term" value="F:RNA polymerase II cis-regulatory region sequence-specific DNA binding"/>
    <property type="evidence" value="ECO:0007669"/>
    <property type="project" value="TreeGrafter"/>
</dbReference>
<proteinExistence type="predicted"/>
<keyword evidence="4" id="KW-0804">Transcription</keyword>
<gene>
    <name evidence="9" type="primary">LOC117143831</name>
</gene>
<evidence type="ECO:0000313" key="8">
    <source>
        <dbReference type="Proteomes" id="UP000515162"/>
    </source>
</evidence>
<feature type="region of interest" description="Disordered" evidence="6">
    <location>
        <begin position="892"/>
        <end position="915"/>
    </location>
</feature>
<dbReference type="RefSeq" id="XP_033164569.1">
    <property type="nucleotide sequence ID" value="XM_033308678.1"/>
</dbReference>
<sequence length="915" mass="100105">MTTRLAPQRQFILSTRSAIVDATSPPEDSAEEQQQLTVEVESATNGVIGGSTTNSTTSPPPHAEQFEFCTEDGVVVSATLEDVMTQNCQLLQKKLVDEDDDSTGAVATDADQMEVIRVVLPMDAEDSSSDAHLHGHVVNSSSDTMGTITTTEPNGTTVTHSIPIHSMADLAAIKDGVDLAQQVANGQVTVVQTTEDDDGTPFITVTVSGQEQNYQVQYVDSELYHSNSSQTQMTYPFCPVGDYQGNGQTAYYSTTGQYGATSSAGGSSNGAHSTTLPYLVPVEEGILLNGSAHSLSQSQSQSHGRDSPHSLTVSSRDWERDADRVNGTNRHWVQEVAYIQEAQSTPQTPTSTTTTHSASGGSLGTGGGGASPDSDQSALGSSNKIASATIKWLSRNYETADGVSLPRSTLYNHYMQHCSEHKLEPVNAASFGKLIRSVFSGLRTRRLGTRGNSKYHYYGIRIKPGSLLNSQAMDDKQMLAAGYGPSPDGSGGPGSGPMVSVTSSTAGQLAGSNGLGGGHGQRHSNGTKKHTFKPETYEACIQYIGDGTSALPSFPPIELNHSFNSELTLEDVDTFRGLYREHCESFLDAVLNLEFNTVEFLLRDFWRASDNNNLDECEEEKYLSKTKLYLLCHCAEVQKFVREVDYQFYQNTVDVIIPDVLRSIPNALTQAIRNFAKNLEIWLCESMLGVPEQLAQIKTNAVSAFCQTLRRYTSLNHLAQAARAVLQNGAQISQMLSDLNRVDFHNVQEQAAWVSQCAPAVVQRLESDFKAALQQQSSLEQWASWLQLVVESAMEEYNGKPTYARAARQFLLKWSFYSSMIIRDLTLRSASSFGSFHLIRLLFDEYMFYLVEHKIAEAQDKTAIAVICERMKKDMDFEFECQFAYITSDTEHQTTPSSASSGGDVGNEAKRLKQE</sequence>
<name>A0A6P8KKF3_DROMA</name>
<accession>A0A6P8KKF3</accession>
<dbReference type="Pfam" id="PF02257">
    <property type="entry name" value="RFX_DNA_binding"/>
    <property type="match status" value="1"/>
</dbReference>
<evidence type="ECO:0000256" key="2">
    <source>
        <dbReference type="ARBA" id="ARBA00023015"/>
    </source>
</evidence>
<dbReference type="SUPFAM" id="SSF46785">
    <property type="entry name" value="Winged helix' DNA-binding domain"/>
    <property type="match status" value="1"/>
</dbReference>
<dbReference type="GeneID" id="117143831"/>
<dbReference type="InterPro" id="IPR036390">
    <property type="entry name" value="WH_DNA-bd_sf"/>
</dbReference>
<reference evidence="9" key="1">
    <citation type="submission" date="2025-08" db="UniProtKB">
        <authorList>
            <consortium name="RefSeq"/>
        </authorList>
    </citation>
    <scope>IDENTIFICATION</scope>
    <source>
        <strain evidence="9">Mau12</strain>
        <tissue evidence="9">Whole Body</tissue>
    </source>
</reference>
<feature type="region of interest" description="Disordered" evidence="6">
    <location>
        <begin position="480"/>
        <end position="529"/>
    </location>
</feature>
<evidence type="ECO:0000256" key="6">
    <source>
        <dbReference type="SAM" id="MobiDB-lite"/>
    </source>
</evidence>